<dbReference type="PROSITE" id="PS51175">
    <property type="entry name" value="CBM6"/>
    <property type="match status" value="1"/>
</dbReference>
<dbReference type="SUPFAM" id="SSF49785">
    <property type="entry name" value="Galactose-binding domain-like"/>
    <property type="match status" value="2"/>
</dbReference>
<dbReference type="Pfam" id="PF20578">
    <property type="entry name" value="aBig_2"/>
    <property type="match status" value="1"/>
</dbReference>
<dbReference type="Pfam" id="PF02884">
    <property type="entry name" value="Lyase_8_C"/>
    <property type="match status" value="1"/>
</dbReference>
<dbReference type="InterPro" id="IPR014718">
    <property type="entry name" value="GH-type_carb-bd"/>
</dbReference>
<comment type="caution">
    <text evidence="7">The sequence shown here is derived from an EMBL/GenBank/DDBJ whole genome shotgun (WGS) entry which is preliminary data.</text>
</comment>
<dbReference type="Gene3D" id="2.60.120.260">
    <property type="entry name" value="Galactose-binding domain-like"/>
    <property type="match status" value="2"/>
</dbReference>
<dbReference type="Pfam" id="PF02278">
    <property type="entry name" value="Lyase_8"/>
    <property type="match status" value="1"/>
</dbReference>
<evidence type="ECO:0000256" key="3">
    <source>
        <dbReference type="ARBA" id="ARBA00023239"/>
    </source>
</evidence>
<dbReference type="SUPFAM" id="SSF49863">
    <property type="entry name" value="Hyaluronate lyase-like, C-terminal domain"/>
    <property type="match status" value="1"/>
</dbReference>
<dbReference type="Gene3D" id="1.50.10.100">
    <property type="entry name" value="Chondroitin AC/alginate lyase"/>
    <property type="match status" value="1"/>
</dbReference>
<dbReference type="Gene3D" id="2.60.40.10">
    <property type="entry name" value="Immunoglobulins"/>
    <property type="match status" value="6"/>
</dbReference>
<dbReference type="SUPFAM" id="SSF74650">
    <property type="entry name" value="Galactose mutarotase-like"/>
    <property type="match status" value="1"/>
</dbReference>
<keyword evidence="3" id="KW-0456">Lyase</keyword>
<dbReference type="RefSeq" id="WP_171646548.1">
    <property type="nucleotide sequence ID" value="NZ_WHOA01000197.1"/>
</dbReference>
<accession>A0ABX1Y2T9</accession>
<feature type="signal peptide" evidence="4">
    <location>
        <begin position="1"/>
        <end position="26"/>
    </location>
</feature>
<keyword evidence="2 4" id="KW-0732">Signal</keyword>
<gene>
    <name evidence="7" type="ORF">GC098_28030</name>
</gene>
<dbReference type="InterPro" id="IPR046780">
    <property type="entry name" value="aBig_2"/>
</dbReference>
<dbReference type="CDD" id="cd00063">
    <property type="entry name" value="FN3"/>
    <property type="match status" value="2"/>
</dbReference>
<sequence>MKRKSLCAMLACLLLLSNLAALPASASSADRFDELRGRWYELLTGGESYNPDDSDIRDKIDYIDRTAKGYYDKILREEPPLPIYEAEDLQAELSSADTHVVFADGRFSNGKGDKVNLNAVGDYIEYTLNVPGAGLYEVLVRVKKASNYGRFQLSVNGQEQSEPQDTYYPSAAPGVVETLNLGSLSAASGESKFRFTITDRNDASSNYQLAIDSIQLIKTPLQGALPARTERAPFLEGEGLAAVMSAGVKRQTANDARLSGGKGDRVTLNKPDDYIEYTITVPAAGTYGVWVRARTLTSGGIIQAEIDGVPQGSPQDHYISTAAGTVVMQALGTRFLEAGTHKLRLKSIGKNDKSTGFGFFVDYVNLVRPGAAVWEDLVYVPGGSDTAINISNSYSRLRSMALAYSTKGSTYYRDNELLKEMTDALGWLHRNWYDGVTPLSDNPYYWEMGIPMLLNDIMVLLYDQLPGSRIADWSNAMYFYIKDPNKYNAGKTVATGANRAWLSQIYILAGILNKDSGIVATGKVLLSDAYKSAEPTSGNGTYSLFKYVSKGDGFYPDGSFIQHESIPYNGGYGLSLLYTVATALYLVNDSEWAIDDPDVDNVYQWIYDSFEPFMHKGGFMDMTRGRVIAKGDTNSHDSGMTLINAMTLLSQSAPSQHKENYKRMIKKWVQEDTYQSYISKTGSIYNAVRVKSLLEDGNVAPADGLMLSKVFPKMDRAVHLRPDFGFGISMHSKRIPNYEFTVGENKRGWFTADGMTYLYNEDHGQFDGNYWPTVDPYRLPGTTVDTQARTDSSGFKKISPLTWAGGTTLGAYGIAGMDYRGFDADGNGEAVEARKSWFMFDDEVVAIGAGINSSEGRTIETIVDNRKLRNDNANVVTVDGSIQPNALTAGPQLLEQVSWVHVTGNTATGSDVGYYFPEPSGVHMLREQRTGTWSTIGNVPLSVNDTQTATYETIWFGHGTNPADSSYAYVILPNRTSDEVGAYASNPAISILANTAAVQAVEHRTLHLTGANFWENATATAGGITSDSKASVLLKEDANELEISVSDPTQENAGSIRIELDREAAGVISNDPRIRIERLSPTVQLTIDAAQSYGQSFSAKLRPMDASDRADVTLDSQSVAIGFAAGDVAESVTKHLVLPAAGANGTAIDWTSGDETVVSSNGSVTRPSNEQGDVQVVLAATIRKGEASAERTFTVVVKKADAATGNEPQSPVWTNAELTVDSVTSTAAKLQWTAADDPVGVAEYAVWLNGELHQTVSGQVYEYALSGLTPASAYTVRVQAGNAAGLWSTNGPGSSFTTLHSGPKWPAGSLLMASDVTQSSVKLSWDPAVNGTPVSTYEVRWDGGKQTVGGDVYVTSITGLTAGTTYRVQLHAMDAYGQWSEDGPQLSVSTLPYVCSDCGGGDGAAPVTTASVSPAQPDGQNGWYVNPVTLTLTATDHVSGMEKTEYSLDNGTTWQPYTAPVTFDQSGNYDILYRSTDKAGNVELDNHVSFKLNLTAAVVKLQDSSGNPISGGIVTYYDGGWKDFGVTDAFGLISKNLPDKAYTFSMTYEGTYMEKVQNTGASPIVVFQTVNTTVQLKDSSGSPLDGGTVKYYAGGWKDLGTTVGGMASKELLPGNYTFSMSYLGTYQEKIQNTGSIATIVFQTVNTTVQLKDSSGSPLDGGTVKYYAGGWKDLGTTVGGMASKELLPGNYTFSMSYLGTYQEKVQNTSSIATVVFQTVNTTVQLKDSSGSSLDGGTVKYYAGGWKDLGTTVGGTASKELLPGNYTFSMSYLGTYQEKTQNTGLPGMVVFQTVNTTVQLKISLGNPLDGGTVKYYAGGWKDLGIA</sequence>
<feature type="domain" description="Fibronectin type-III" evidence="5">
    <location>
        <begin position="1306"/>
        <end position="1393"/>
    </location>
</feature>
<feature type="chain" id="PRO_5047190295" evidence="4">
    <location>
        <begin position="27"/>
        <end position="1824"/>
    </location>
</feature>
<dbReference type="InterPro" id="IPR008979">
    <property type="entry name" value="Galactose-bd-like_sf"/>
</dbReference>
<dbReference type="SMART" id="SM00060">
    <property type="entry name" value="FN3"/>
    <property type="match status" value="2"/>
</dbReference>
<dbReference type="PANTHER" id="PTHR38481:SF1">
    <property type="entry name" value="HYALURONATE LYASE"/>
    <property type="match status" value="1"/>
</dbReference>
<dbReference type="InterPro" id="IPR004103">
    <property type="entry name" value="Lyase_8_C"/>
</dbReference>
<organism evidence="7 8">
    <name type="scientific">Paenibacillus phytorum</name>
    <dbReference type="NCBI Taxonomy" id="2654977"/>
    <lineage>
        <taxon>Bacteria</taxon>
        <taxon>Bacillati</taxon>
        <taxon>Bacillota</taxon>
        <taxon>Bacilli</taxon>
        <taxon>Bacillales</taxon>
        <taxon>Paenibacillaceae</taxon>
        <taxon>Paenibacillus</taxon>
    </lineage>
</organism>
<dbReference type="Pfam" id="PF08124">
    <property type="entry name" value="Lyase_8_N"/>
    <property type="match status" value="1"/>
</dbReference>
<dbReference type="CDD" id="cd01083">
    <property type="entry name" value="GAG_Lyase"/>
    <property type="match status" value="1"/>
</dbReference>
<keyword evidence="8" id="KW-1185">Reference proteome</keyword>
<dbReference type="InterPro" id="IPR012970">
    <property type="entry name" value="Lyase_8_alpha_N"/>
</dbReference>
<dbReference type="Proteomes" id="UP000616779">
    <property type="component" value="Unassembled WGS sequence"/>
</dbReference>
<feature type="non-terminal residue" evidence="7">
    <location>
        <position position="1824"/>
    </location>
</feature>
<dbReference type="InterPro" id="IPR008929">
    <property type="entry name" value="Chondroitin_lyas"/>
</dbReference>
<dbReference type="SUPFAM" id="SSF49265">
    <property type="entry name" value="Fibronectin type III"/>
    <property type="match status" value="1"/>
</dbReference>
<proteinExistence type="inferred from homology"/>
<dbReference type="InterPro" id="IPR003159">
    <property type="entry name" value="Lyase_8_central_dom"/>
</dbReference>
<dbReference type="SUPFAM" id="SSF48230">
    <property type="entry name" value="Chondroitin AC/alginate lyase"/>
    <property type="match status" value="1"/>
</dbReference>
<dbReference type="Gene3D" id="2.70.98.10">
    <property type="match status" value="1"/>
</dbReference>
<dbReference type="InterPro" id="IPR013783">
    <property type="entry name" value="Ig-like_fold"/>
</dbReference>
<evidence type="ECO:0000256" key="2">
    <source>
        <dbReference type="ARBA" id="ARBA00022729"/>
    </source>
</evidence>
<dbReference type="Pfam" id="PF00041">
    <property type="entry name" value="fn3"/>
    <property type="match status" value="2"/>
</dbReference>
<dbReference type="Gene3D" id="2.60.220.10">
    <property type="entry name" value="Polysaccharide lyase family 8-like, C-terminal"/>
    <property type="match status" value="1"/>
</dbReference>
<dbReference type="InterPro" id="IPR036116">
    <property type="entry name" value="FN3_sf"/>
</dbReference>
<reference evidence="7 8" key="1">
    <citation type="submission" date="2019-10" db="EMBL/GenBank/DDBJ databases">
        <title>Description of Paenibacillus terrestris sp. nov.</title>
        <authorList>
            <person name="Carlier A."/>
            <person name="Qi S."/>
        </authorList>
    </citation>
    <scope>NUCLEOTIDE SEQUENCE [LARGE SCALE GENOMIC DNA]</scope>
    <source>
        <strain evidence="7 8">LMG 31458</strain>
    </source>
</reference>
<dbReference type="InterPro" id="IPR058094">
    <property type="entry name" value="Ig-like_OmpL47-like"/>
</dbReference>
<name>A0ABX1Y2T9_9BACL</name>
<protein>
    <submittedName>
        <fullName evidence="7">Uncharacterized protein</fullName>
    </submittedName>
</protein>
<dbReference type="InterPro" id="IPR011071">
    <property type="entry name" value="Lyase_8-like_C"/>
</dbReference>
<dbReference type="PROSITE" id="PS50853">
    <property type="entry name" value="FN3"/>
    <property type="match status" value="2"/>
</dbReference>
<feature type="domain" description="CBM6" evidence="6">
    <location>
        <begin position="82"/>
        <end position="217"/>
    </location>
</feature>
<evidence type="ECO:0000313" key="8">
    <source>
        <dbReference type="Proteomes" id="UP000616779"/>
    </source>
</evidence>
<evidence type="ECO:0000256" key="4">
    <source>
        <dbReference type="SAM" id="SignalP"/>
    </source>
</evidence>
<evidence type="ECO:0000259" key="5">
    <source>
        <dbReference type="PROSITE" id="PS50853"/>
    </source>
</evidence>
<dbReference type="NCBIfam" id="NF047446">
    <property type="entry name" value="barrel_OmpL47"/>
    <property type="match status" value="1"/>
</dbReference>
<evidence type="ECO:0000313" key="7">
    <source>
        <dbReference type="EMBL" id="NOU75192.1"/>
    </source>
</evidence>
<evidence type="ECO:0000256" key="1">
    <source>
        <dbReference type="ARBA" id="ARBA00006699"/>
    </source>
</evidence>
<comment type="similarity">
    <text evidence="1">Belongs to the polysaccharide lyase 8 family.</text>
</comment>
<dbReference type="EMBL" id="WHOA01000197">
    <property type="protein sequence ID" value="NOU75192.1"/>
    <property type="molecule type" value="Genomic_DNA"/>
</dbReference>
<dbReference type="InterPro" id="IPR038970">
    <property type="entry name" value="Lyase_8"/>
</dbReference>
<dbReference type="PANTHER" id="PTHR38481">
    <property type="entry name" value="HYALURONATE LYASE"/>
    <property type="match status" value="1"/>
</dbReference>
<dbReference type="InterPro" id="IPR003961">
    <property type="entry name" value="FN3_dom"/>
</dbReference>
<feature type="domain" description="Fibronectin type-III" evidence="5">
    <location>
        <begin position="1214"/>
        <end position="1301"/>
    </location>
</feature>
<dbReference type="InterPro" id="IPR011013">
    <property type="entry name" value="Gal_mutarotase_sf_dom"/>
</dbReference>
<dbReference type="InterPro" id="IPR005084">
    <property type="entry name" value="CBM6"/>
</dbReference>
<evidence type="ECO:0000259" key="6">
    <source>
        <dbReference type="PROSITE" id="PS51175"/>
    </source>
</evidence>